<dbReference type="GO" id="GO:0008236">
    <property type="term" value="F:serine-type peptidase activity"/>
    <property type="evidence" value="ECO:0007669"/>
    <property type="project" value="UniProtKB-KW"/>
</dbReference>
<gene>
    <name evidence="11" type="ORF">Hamer_G021129</name>
</gene>
<dbReference type="InterPro" id="IPR002110">
    <property type="entry name" value="Ankyrin_rpt"/>
</dbReference>
<evidence type="ECO:0000256" key="5">
    <source>
        <dbReference type="ARBA" id="ARBA00022825"/>
    </source>
</evidence>
<feature type="chain" id="PRO_5035230727" evidence="9">
    <location>
        <begin position="33"/>
        <end position="451"/>
    </location>
</feature>
<evidence type="ECO:0000256" key="8">
    <source>
        <dbReference type="PROSITE-ProRule" id="PRU00023"/>
    </source>
</evidence>
<dbReference type="SUPFAM" id="SSF48403">
    <property type="entry name" value="Ankyrin repeat"/>
    <property type="match status" value="1"/>
</dbReference>
<evidence type="ECO:0000256" key="9">
    <source>
        <dbReference type="SAM" id="SignalP"/>
    </source>
</evidence>
<dbReference type="EMBL" id="JAHLQT010032328">
    <property type="protein sequence ID" value="KAG7159749.1"/>
    <property type="molecule type" value="Genomic_DNA"/>
</dbReference>
<dbReference type="AlphaFoldDB" id="A0A8J5JRD9"/>
<name>A0A8J5JRD9_HOMAM</name>
<evidence type="ECO:0000313" key="12">
    <source>
        <dbReference type="Proteomes" id="UP000747542"/>
    </source>
</evidence>
<feature type="repeat" description="ANK" evidence="8">
    <location>
        <begin position="91"/>
        <end position="123"/>
    </location>
</feature>
<feature type="signal peptide" evidence="9">
    <location>
        <begin position="1"/>
        <end position="32"/>
    </location>
</feature>
<feature type="domain" description="Clip" evidence="10">
    <location>
        <begin position="362"/>
        <end position="405"/>
    </location>
</feature>
<dbReference type="SMART" id="SM00248">
    <property type="entry name" value="ANK"/>
    <property type="match status" value="7"/>
</dbReference>
<accession>A0A8J5JRD9</accession>
<sequence>MTTVWGDRSLCWGVLLCLLVPLLLLLDGQAAAQSTVNDNSYINQAIRVTGLVDFQNLQGHSLLTLAASKGMISLAKTLLDAGAFVDLMDESGWTSLIWAVRNNQTEMVKFLLQYNPDVNIKNKNYGDTALIWGAHNGDLTIVLDLLAAGALTNLPDNDGDTPLIQSAGGYGERAEVTRQLLKYGAQVDHHNNLGWTALMWATRKGHLEVVKLMLAAKADPDKKNFEYGDTALGWASAEGNTDVVRELVAAGANLNLKNDNGISPLTLATKKNHPEVARILLAAGADINQQGEDGKTVTSIAFQRKNLEIKNMISGHKDKSCIHNNRIHVVGETRYDNCRQVRCCHGLWTPTGVALSTCGRSCKTVGSPAGICTLVDQCPQLADEYNKAQSFDEKAHFIRIYSCRYRRGSSFHAAVVSSLEMLLKMHQGLGKPDPLLGLEALQISEGIGGQV</sequence>
<dbReference type="PANTHER" id="PTHR24188">
    <property type="entry name" value="ANKYRIN REPEAT PROTEIN"/>
    <property type="match status" value="1"/>
</dbReference>
<dbReference type="Gene3D" id="1.25.40.20">
    <property type="entry name" value="Ankyrin repeat-containing domain"/>
    <property type="match status" value="2"/>
</dbReference>
<dbReference type="PRINTS" id="PR01415">
    <property type="entry name" value="ANKYRIN"/>
</dbReference>
<keyword evidence="6 8" id="KW-0040">ANK repeat</keyword>
<dbReference type="Proteomes" id="UP000747542">
    <property type="component" value="Unassembled WGS sequence"/>
</dbReference>
<evidence type="ECO:0000259" key="10">
    <source>
        <dbReference type="Pfam" id="PF12032"/>
    </source>
</evidence>
<keyword evidence="7" id="KW-1015">Disulfide bond</keyword>
<evidence type="ECO:0000256" key="7">
    <source>
        <dbReference type="ARBA" id="ARBA00023157"/>
    </source>
</evidence>
<organism evidence="11 12">
    <name type="scientific">Homarus americanus</name>
    <name type="common">American lobster</name>
    <dbReference type="NCBI Taxonomy" id="6706"/>
    <lineage>
        <taxon>Eukaryota</taxon>
        <taxon>Metazoa</taxon>
        <taxon>Ecdysozoa</taxon>
        <taxon>Arthropoda</taxon>
        <taxon>Crustacea</taxon>
        <taxon>Multicrustacea</taxon>
        <taxon>Malacostraca</taxon>
        <taxon>Eumalacostraca</taxon>
        <taxon>Eucarida</taxon>
        <taxon>Decapoda</taxon>
        <taxon>Pleocyemata</taxon>
        <taxon>Astacidea</taxon>
        <taxon>Nephropoidea</taxon>
        <taxon>Nephropidae</taxon>
        <taxon>Homarus</taxon>
    </lineage>
</organism>
<dbReference type="GO" id="GO:0006508">
    <property type="term" value="P:proteolysis"/>
    <property type="evidence" value="ECO:0007669"/>
    <property type="project" value="UniProtKB-KW"/>
</dbReference>
<proteinExistence type="predicted"/>
<evidence type="ECO:0000256" key="6">
    <source>
        <dbReference type="ARBA" id="ARBA00023043"/>
    </source>
</evidence>
<keyword evidence="2 9" id="KW-0732">Signal</keyword>
<feature type="repeat" description="ANK" evidence="8">
    <location>
        <begin position="260"/>
        <end position="292"/>
    </location>
</feature>
<feature type="repeat" description="ANK" evidence="8">
    <location>
        <begin position="125"/>
        <end position="157"/>
    </location>
</feature>
<dbReference type="PROSITE" id="PS50088">
    <property type="entry name" value="ANK_REPEAT"/>
    <property type="match status" value="6"/>
</dbReference>
<dbReference type="InterPro" id="IPR036770">
    <property type="entry name" value="Ankyrin_rpt-contain_sf"/>
</dbReference>
<reference evidence="11" key="1">
    <citation type="journal article" date="2021" name="Sci. Adv.">
        <title>The American lobster genome reveals insights on longevity, neural, and immune adaptations.</title>
        <authorList>
            <person name="Polinski J.M."/>
            <person name="Zimin A.V."/>
            <person name="Clark K.F."/>
            <person name="Kohn A.B."/>
            <person name="Sadowski N."/>
            <person name="Timp W."/>
            <person name="Ptitsyn A."/>
            <person name="Khanna P."/>
            <person name="Romanova D.Y."/>
            <person name="Williams P."/>
            <person name="Greenwood S.J."/>
            <person name="Moroz L.L."/>
            <person name="Walt D.R."/>
            <person name="Bodnar A.G."/>
        </authorList>
    </citation>
    <scope>NUCLEOTIDE SEQUENCE</scope>
    <source>
        <strain evidence="11">GMGI-L3</strain>
    </source>
</reference>
<feature type="repeat" description="ANK" evidence="8">
    <location>
        <begin position="193"/>
        <end position="225"/>
    </location>
</feature>
<protein>
    <submittedName>
        <fullName evidence="11">Ankyrin repeat-containing protein 3</fullName>
    </submittedName>
</protein>
<keyword evidence="4" id="KW-0378">Hydrolase</keyword>
<dbReference type="Pfam" id="PF13637">
    <property type="entry name" value="Ank_4"/>
    <property type="match status" value="1"/>
</dbReference>
<dbReference type="Gene3D" id="3.30.1640.30">
    <property type="match status" value="1"/>
</dbReference>
<dbReference type="PROSITE" id="PS50297">
    <property type="entry name" value="ANK_REP_REGION"/>
    <property type="match status" value="5"/>
</dbReference>
<feature type="repeat" description="ANK" evidence="8">
    <location>
        <begin position="227"/>
        <end position="259"/>
    </location>
</feature>
<feature type="repeat" description="ANK" evidence="8">
    <location>
        <begin position="58"/>
        <end position="90"/>
    </location>
</feature>
<keyword evidence="1" id="KW-0645">Protease</keyword>
<keyword evidence="12" id="KW-1185">Reference proteome</keyword>
<dbReference type="Pfam" id="PF12032">
    <property type="entry name" value="CLIP"/>
    <property type="match status" value="1"/>
</dbReference>
<evidence type="ECO:0000256" key="2">
    <source>
        <dbReference type="ARBA" id="ARBA00022729"/>
    </source>
</evidence>
<dbReference type="Pfam" id="PF12796">
    <property type="entry name" value="Ank_2"/>
    <property type="match status" value="2"/>
</dbReference>
<evidence type="ECO:0000256" key="1">
    <source>
        <dbReference type="ARBA" id="ARBA00022670"/>
    </source>
</evidence>
<keyword evidence="5" id="KW-0720">Serine protease</keyword>
<dbReference type="PANTHER" id="PTHR24188:SF29">
    <property type="entry name" value="GH09064P"/>
    <property type="match status" value="1"/>
</dbReference>
<keyword evidence="3" id="KW-0677">Repeat</keyword>
<comment type="caution">
    <text evidence="11">The sequence shown here is derived from an EMBL/GenBank/DDBJ whole genome shotgun (WGS) entry which is preliminary data.</text>
</comment>
<dbReference type="InterPro" id="IPR022700">
    <property type="entry name" value="CLIP"/>
</dbReference>
<evidence type="ECO:0000256" key="3">
    <source>
        <dbReference type="ARBA" id="ARBA00022737"/>
    </source>
</evidence>
<evidence type="ECO:0000313" key="11">
    <source>
        <dbReference type="EMBL" id="KAG7159749.1"/>
    </source>
</evidence>
<dbReference type="InterPro" id="IPR038565">
    <property type="entry name" value="CLIP_sf"/>
</dbReference>
<evidence type="ECO:0000256" key="4">
    <source>
        <dbReference type="ARBA" id="ARBA00022801"/>
    </source>
</evidence>